<evidence type="ECO:0000313" key="1">
    <source>
        <dbReference type="EMBL" id="EHQ08204.1"/>
    </source>
</evidence>
<sequence length="89" mass="10643">MKNLKKIPVFKEPKSEFEFWQKHDSTEFIDFTKAKRVSFPNLKPSTKSISIRLPEPLLERLKILANQQDIPYQSLIKIYLHERVEQESK</sequence>
<dbReference type="InterPro" id="IPR010985">
    <property type="entry name" value="Ribbon_hlx_hlx"/>
</dbReference>
<keyword evidence="2" id="KW-1185">Reference proteome</keyword>
<gene>
    <name evidence="1" type="ORF">Lepil_3547</name>
</gene>
<organism evidence="1 2">
    <name type="scientific">Leptonema illini DSM 21528</name>
    <dbReference type="NCBI Taxonomy" id="929563"/>
    <lineage>
        <taxon>Bacteria</taxon>
        <taxon>Pseudomonadati</taxon>
        <taxon>Spirochaetota</taxon>
        <taxon>Spirochaetia</taxon>
        <taxon>Leptospirales</taxon>
        <taxon>Leptospiraceae</taxon>
        <taxon>Leptonema</taxon>
    </lineage>
</organism>
<dbReference type="STRING" id="183.GCA_002009735_00795"/>
<evidence type="ECO:0000313" key="2">
    <source>
        <dbReference type="Proteomes" id="UP000005737"/>
    </source>
</evidence>
<dbReference type="AlphaFoldDB" id="H2CJP3"/>
<dbReference type="GO" id="GO:0006355">
    <property type="term" value="P:regulation of DNA-templated transcription"/>
    <property type="evidence" value="ECO:0007669"/>
    <property type="project" value="InterPro"/>
</dbReference>
<dbReference type="HOGENOM" id="CLU_179401_0_0_12"/>
<accession>H2CJP3</accession>
<name>H2CJP3_9LEPT</name>
<dbReference type="Proteomes" id="UP000005737">
    <property type="component" value="Unassembled WGS sequence"/>
</dbReference>
<dbReference type="SUPFAM" id="SSF47598">
    <property type="entry name" value="Ribbon-helix-helix"/>
    <property type="match status" value="1"/>
</dbReference>
<proteinExistence type="predicted"/>
<dbReference type="Pfam" id="PF12441">
    <property type="entry name" value="CopG_antitoxin"/>
    <property type="match status" value="1"/>
</dbReference>
<dbReference type="RefSeq" id="WP_002774653.1">
    <property type="nucleotide sequence ID" value="NZ_JH597773.1"/>
</dbReference>
<reference evidence="1 2" key="1">
    <citation type="submission" date="2011-10" db="EMBL/GenBank/DDBJ databases">
        <title>The Improved High-Quality Draft genome of Leptonema illini DSM 21528.</title>
        <authorList>
            <consortium name="US DOE Joint Genome Institute (JGI-PGF)"/>
            <person name="Lucas S."/>
            <person name="Copeland A."/>
            <person name="Lapidus A."/>
            <person name="Glavina del Rio T."/>
            <person name="Dalin E."/>
            <person name="Tice H."/>
            <person name="Bruce D."/>
            <person name="Goodwin L."/>
            <person name="Pitluck S."/>
            <person name="Peters L."/>
            <person name="Mikhailova N."/>
            <person name="Held B."/>
            <person name="Kyrpides N."/>
            <person name="Mavromatis K."/>
            <person name="Ivanova N."/>
            <person name="Markowitz V."/>
            <person name="Cheng J.-F."/>
            <person name="Hugenholtz P."/>
            <person name="Woyke T."/>
            <person name="Wu D."/>
            <person name="Gronow S."/>
            <person name="Wellnitz S."/>
            <person name="Brambilla E.-M."/>
            <person name="Klenk H.-P."/>
            <person name="Eisen J.A."/>
        </authorList>
    </citation>
    <scope>NUCLEOTIDE SEQUENCE [LARGE SCALE GENOMIC DNA]</scope>
    <source>
        <strain evidence="1 2">DSM 21528</strain>
    </source>
</reference>
<dbReference type="InterPro" id="IPR022148">
    <property type="entry name" value="CopG_antitoxin"/>
</dbReference>
<protein>
    <submittedName>
        <fullName evidence="1">Uncharacterized protein</fullName>
    </submittedName>
</protein>
<dbReference type="EMBL" id="JH597773">
    <property type="protein sequence ID" value="EHQ08204.1"/>
    <property type="molecule type" value="Genomic_DNA"/>
</dbReference>